<keyword evidence="5 6" id="KW-0472">Membrane</keyword>
<dbReference type="OrthoDB" id="7359894at2"/>
<keyword evidence="2" id="KW-1003">Cell membrane</keyword>
<gene>
    <name evidence="8" type="ORF">C7451_10787</name>
</gene>
<evidence type="ECO:0000259" key="7">
    <source>
        <dbReference type="Pfam" id="PF04024"/>
    </source>
</evidence>
<feature type="transmembrane region" description="Helical" evidence="6">
    <location>
        <begin position="44"/>
        <end position="67"/>
    </location>
</feature>
<evidence type="ECO:0000256" key="3">
    <source>
        <dbReference type="ARBA" id="ARBA00022692"/>
    </source>
</evidence>
<proteinExistence type="predicted"/>
<dbReference type="EMBL" id="QJJM01000007">
    <property type="protein sequence ID" value="PXW75118.1"/>
    <property type="molecule type" value="Genomic_DNA"/>
</dbReference>
<keyword evidence="3 6" id="KW-0812">Transmembrane</keyword>
<dbReference type="AlphaFoldDB" id="A0A2V3V2T8"/>
<feature type="domain" description="Phage shock protein PspC N-terminal" evidence="7">
    <location>
        <begin position="18"/>
        <end position="72"/>
    </location>
</feature>
<dbReference type="RefSeq" id="WP_110298868.1">
    <property type="nucleotide sequence ID" value="NZ_QJJM01000007.1"/>
</dbReference>
<reference evidence="8 9" key="1">
    <citation type="submission" date="2018-05" db="EMBL/GenBank/DDBJ databases">
        <title>Genomic Encyclopedia of Type Strains, Phase IV (KMG-IV): sequencing the most valuable type-strain genomes for metagenomic binning, comparative biology and taxonomic classification.</title>
        <authorList>
            <person name="Goeker M."/>
        </authorList>
    </citation>
    <scope>NUCLEOTIDE SEQUENCE [LARGE SCALE GENOMIC DNA]</scope>
    <source>
        <strain evidence="8 9">DSM 3183</strain>
    </source>
</reference>
<evidence type="ECO:0000313" key="9">
    <source>
        <dbReference type="Proteomes" id="UP000248014"/>
    </source>
</evidence>
<comment type="caution">
    <text evidence="8">The sequence shown here is derived from an EMBL/GenBank/DDBJ whole genome shotgun (WGS) entry which is preliminary data.</text>
</comment>
<dbReference type="PANTHER" id="PTHR33885">
    <property type="entry name" value="PHAGE SHOCK PROTEIN C"/>
    <property type="match status" value="1"/>
</dbReference>
<accession>A0A2V3V2T8</accession>
<evidence type="ECO:0000256" key="2">
    <source>
        <dbReference type="ARBA" id="ARBA00022475"/>
    </source>
</evidence>
<evidence type="ECO:0000313" key="8">
    <source>
        <dbReference type="EMBL" id="PXW75118.1"/>
    </source>
</evidence>
<dbReference type="Pfam" id="PF04024">
    <property type="entry name" value="PspC"/>
    <property type="match status" value="1"/>
</dbReference>
<evidence type="ECO:0000256" key="4">
    <source>
        <dbReference type="ARBA" id="ARBA00022989"/>
    </source>
</evidence>
<dbReference type="InterPro" id="IPR014320">
    <property type="entry name" value="Phageshock_PspC"/>
</dbReference>
<evidence type="ECO:0000256" key="1">
    <source>
        <dbReference type="ARBA" id="ARBA00004162"/>
    </source>
</evidence>
<comment type="subcellular location">
    <subcellularLocation>
        <location evidence="1">Cell membrane</location>
        <topology evidence="1">Single-pass membrane protein</topology>
    </subcellularLocation>
</comment>
<name>A0A2V3V2T8_9SPHN</name>
<keyword evidence="4 6" id="KW-1133">Transmembrane helix</keyword>
<evidence type="ECO:0000256" key="5">
    <source>
        <dbReference type="ARBA" id="ARBA00023136"/>
    </source>
</evidence>
<dbReference type="Proteomes" id="UP000248014">
    <property type="component" value="Unassembled WGS sequence"/>
</dbReference>
<keyword evidence="9" id="KW-1185">Reference proteome</keyword>
<organism evidence="8 9">
    <name type="scientific">Blastomonas natatoria</name>
    <dbReference type="NCBI Taxonomy" id="34015"/>
    <lineage>
        <taxon>Bacteria</taxon>
        <taxon>Pseudomonadati</taxon>
        <taxon>Pseudomonadota</taxon>
        <taxon>Alphaproteobacteria</taxon>
        <taxon>Sphingomonadales</taxon>
        <taxon>Sphingomonadaceae</taxon>
        <taxon>Blastomonas</taxon>
    </lineage>
</organism>
<sequence>MSRLDKYKYEAPAPRKTKFYRDKQNGKFMGVCAGIADYTGIDVVWIRVAAVLLTLMTGWALVGYFAMGMFAEKKPSHLYADDQDRKFWQGVRQSPTRTARDVKARFREIDRRLADVELFYTAKNTRLADEIESLR</sequence>
<dbReference type="NCBIfam" id="TIGR02978">
    <property type="entry name" value="phageshock_pspC"/>
    <property type="match status" value="1"/>
</dbReference>
<dbReference type="PANTHER" id="PTHR33885:SF3">
    <property type="entry name" value="PHAGE SHOCK PROTEIN C"/>
    <property type="match status" value="1"/>
</dbReference>
<evidence type="ECO:0000256" key="6">
    <source>
        <dbReference type="SAM" id="Phobius"/>
    </source>
</evidence>
<protein>
    <submittedName>
        <fullName evidence="8">Phage shock protein C (PspC) family protein</fullName>
    </submittedName>
</protein>
<dbReference type="InterPro" id="IPR052027">
    <property type="entry name" value="PspC"/>
</dbReference>
<dbReference type="GO" id="GO:0005886">
    <property type="term" value="C:plasma membrane"/>
    <property type="evidence" value="ECO:0007669"/>
    <property type="project" value="UniProtKB-SubCell"/>
</dbReference>
<dbReference type="InterPro" id="IPR007168">
    <property type="entry name" value="Phageshock_PspC_N"/>
</dbReference>